<evidence type="ECO:0000256" key="5">
    <source>
        <dbReference type="ARBA" id="ARBA00022777"/>
    </source>
</evidence>
<evidence type="ECO:0000256" key="6">
    <source>
        <dbReference type="ARBA" id="ARBA00022840"/>
    </source>
</evidence>
<dbReference type="InterPro" id="IPR000719">
    <property type="entry name" value="Prot_kinase_dom"/>
</dbReference>
<dbReference type="EC" id="2.7.11.1" evidence="1"/>
<comment type="catalytic activity">
    <reaction evidence="8">
        <text>L-seryl-[protein] + ATP = O-phospho-L-seryl-[protein] + ADP + H(+)</text>
        <dbReference type="Rhea" id="RHEA:17989"/>
        <dbReference type="Rhea" id="RHEA-COMP:9863"/>
        <dbReference type="Rhea" id="RHEA-COMP:11604"/>
        <dbReference type="ChEBI" id="CHEBI:15378"/>
        <dbReference type="ChEBI" id="CHEBI:29999"/>
        <dbReference type="ChEBI" id="CHEBI:30616"/>
        <dbReference type="ChEBI" id="CHEBI:83421"/>
        <dbReference type="ChEBI" id="CHEBI:456216"/>
        <dbReference type="EC" id="2.7.11.1"/>
    </reaction>
</comment>
<keyword evidence="13" id="KW-1185">Reference proteome</keyword>
<evidence type="ECO:0000256" key="8">
    <source>
        <dbReference type="ARBA" id="ARBA00048679"/>
    </source>
</evidence>
<evidence type="ECO:0000256" key="3">
    <source>
        <dbReference type="ARBA" id="ARBA00022679"/>
    </source>
</evidence>
<evidence type="ECO:0000256" key="9">
    <source>
        <dbReference type="PROSITE-ProRule" id="PRU00339"/>
    </source>
</evidence>
<keyword evidence="9" id="KW-0802">TPR repeat</keyword>
<comment type="caution">
    <text evidence="12">The sequence shown here is derived from an EMBL/GenBank/DDBJ whole genome shotgun (WGS) entry which is preliminary data.</text>
</comment>
<dbReference type="InterPro" id="IPR017441">
    <property type="entry name" value="Protein_kinase_ATP_BS"/>
</dbReference>
<evidence type="ECO:0000256" key="4">
    <source>
        <dbReference type="ARBA" id="ARBA00022741"/>
    </source>
</evidence>
<dbReference type="PANTHER" id="PTHR24363">
    <property type="entry name" value="SERINE/THREONINE PROTEIN KINASE"/>
    <property type="match status" value="1"/>
</dbReference>
<dbReference type="Gene3D" id="1.25.40.1040">
    <property type="match status" value="1"/>
</dbReference>
<keyword evidence="6 10" id="KW-0067">ATP-binding</keyword>
<dbReference type="GO" id="GO:0004674">
    <property type="term" value="F:protein serine/threonine kinase activity"/>
    <property type="evidence" value="ECO:0007669"/>
    <property type="project" value="UniProtKB-KW"/>
</dbReference>
<dbReference type="InterPro" id="IPR011990">
    <property type="entry name" value="TPR-like_helical_dom_sf"/>
</dbReference>
<evidence type="ECO:0000256" key="10">
    <source>
        <dbReference type="PROSITE-ProRule" id="PRU10141"/>
    </source>
</evidence>
<evidence type="ECO:0000259" key="11">
    <source>
        <dbReference type="PROSITE" id="PS50011"/>
    </source>
</evidence>
<organism evidence="12 13">
    <name type="scientific">Okeania hirsuta</name>
    <dbReference type="NCBI Taxonomy" id="1458930"/>
    <lineage>
        <taxon>Bacteria</taxon>
        <taxon>Bacillati</taxon>
        <taxon>Cyanobacteriota</taxon>
        <taxon>Cyanophyceae</taxon>
        <taxon>Oscillatoriophycideae</taxon>
        <taxon>Oscillatoriales</taxon>
        <taxon>Microcoleaceae</taxon>
        <taxon>Okeania</taxon>
    </lineage>
</organism>
<protein>
    <recommendedName>
        <fullName evidence="1">non-specific serine/threonine protein kinase</fullName>
        <ecNumber evidence="1">2.7.11.1</ecNumber>
    </recommendedName>
</protein>
<dbReference type="SMART" id="SM00028">
    <property type="entry name" value="TPR"/>
    <property type="match status" value="3"/>
</dbReference>
<dbReference type="AlphaFoldDB" id="A0A3N6PEB5"/>
<dbReference type="RefSeq" id="WP_124145604.1">
    <property type="nucleotide sequence ID" value="NZ_CAWOKI010000102.1"/>
</dbReference>
<dbReference type="PROSITE" id="PS50005">
    <property type="entry name" value="TPR"/>
    <property type="match status" value="2"/>
</dbReference>
<feature type="repeat" description="TPR" evidence="9">
    <location>
        <begin position="361"/>
        <end position="394"/>
    </location>
</feature>
<evidence type="ECO:0000256" key="2">
    <source>
        <dbReference type="ARBA" id="ARBA00022527"/>
    </source>
</evidence>
<keyword evidence="2" id="KW-0723">Serine/threonine-protein kinase</keyword>
<dbReference type="PROSITE" id="PS50011">
    <property type="entry name" value="PROTEIN_KINASE_DOM"/>
    <property type="match status" value="1"/>
</dbReference>
<dbReference type="InterPro" id="IPR011009">
    <property type="entry name" value="Kinase-like_dom_sf"/>
</dbReference>
<keyword evidence="4 10" id="KW-0547">Nucleotide-binding</keyword>
<dbReference type="CDD" id="cd14014">
    <property type="entry name" value="STKc_PknB_like"/>
    <property type="match status" value="1"/>
</dbReference>
<reference evidence="12 13" key="1">
    <citation type="journal article" date="2018" name="ACS Chem. Biol.">
        <title>Ketoreductase domain dysfunction expands chemodiversity: malyngamide biosynthesis in the cyanobacterium Okeania hirsuta.</title>
        <authorList>
            <person name="Moss N.A."/>
            <person name="Leao T."/>
            <person name="Rankin M."/>
            <person name="McCullough T.M."/>
            <person name="Qu P."/>
            <person name="Korobeynikov A."/>
            <person name="Smith J.L."/>
            <person name="Gerwick L."/>
            <person name="Gerwick W.H."/>
        </authorList>
    </citation>
    <scope>NUCLEOTIDE SEQUENCE [LARGE SCALE GENOMIC DNA]</scope>
    <source>
        <strain evidence="12 13">PAB10Feb10-1</strain>
    </source>
</reference>
<dbReference type="SMART" id="SM00220">
    <property type="entry name" value="S_TKc"/>
    <property type="match status" value="1"/>
</dbReference>
<feature type="domain" description="Protein kinase" evidence="11">
    <location>
        <begin position="34"/>
        <end position="306"/>
    </location>
</feature>
<dbReference type="Gene3D" id="3.30.200.20">
    <property type="entry name" value="Phosphorylase Kinase, domain 1"/>
    <property type="match status" value="1"/>
</dbReference>
<dbReference type="NCBIfam" id="NF045510">
    <property type="entry name" value="4Cys_prefix_kin"/>
    <property type="match status" value="1"/>
</dbReference>
<proteinExistence type="predicted"/>
<dbReference type="PROSITE" id="PS00107">
    <property type="entry name" value="PROTEIN_KINASE_ATP"/>
    <property type="match status" value="1"/>
</dbReference>
<dbReference type="SUPFAM" id="SSF48452">
    <property type="entry name" value="TPR-like"/>
    <property type="match status" value="1"/>
</dbReference>
<evidence type="ECO:0000313" key="12">
    <source>
        <dbReference type="EMBL" id="RQH29719.1"/>
    </source>
</evidence>
<comment type="catalytic activity">
    <reaction evidence="7">
        <text>L-threonyl-[protein] + ATP = O-phospho-L-threonyl-[protein] + ADP + H(+)</text>
        <dbReference type="Rhea" id="RHEA:46608"/>
        <dbReference type="Rhea" id="RHEA-COMP:11060"/>
        <dbReference type="Rhea" id="RHEA-COMP:11605"/>
        <dbReference type="ChEBI" id="CHEBI:15378"/>
        <dbReference type="ChEBI" id="CHEBI:30013"/>
        <dbReference type="ChEBI" id="CHEBI:30616"/>
        <dbReference type="ChEBI" id="CHEBI:61977"/>
        <dbReference type="ChEBI" id="CHEBI:456216"/>
        <dbReference type="EC" id="2.7.11.1"/>
    </reaction>
</comment>
<accession>A0A3N6PEB5</accession>
<gene>
    <name evidence="12" type="ORF">D5R40_24485</name>
</gene>
<keyword evidence="3" id="KW-0808">Transferase</keyword>
<feature type="repeat" description="TPR" evidence="9">
    <location>
        <begin position="395"/>
        <end position="428"/>
    </location>
</feature>
<dbReference type="GO" id="GO:0005524">
    <property type="term" value="F:ATP binding"/>
    <property type="evidence" value="ECO:0007669"/>
    <property type="project" value="UniProtKB-UniRule"/>
</dbReference>
<dbReference type="Proteomes" id="UP000269154">
    <property type="component" value="Unassembled WGS sequence"/>
</dbReference>
<dbReference type="Pfam" id="PF00515">
    <property type="entry name" value="TPR_1"/>
    <property type="match status" value="1"/>
</dbReference>
<dbReference type="SUPFAM" id="SSF56112">
    <property type="entry name" value="Protein kinase-like (PK-like)"/>
    <property type="match status" value="1"/>
</dbReference>
<dbReference type="Gene3D" id="1.10.510.10">
    <property type="entry name" value="Transferase(Phosphotransferase) domain 1"/>
    <property type="match status" value="1"/>
</dbReference>
<evidence type="ECO:0000313" key="13">
    <source>
        <dbReference type="Proteomes" id="UP000269154"/>
    </source>
</evidence>
<dbReference type="InterPro" id="IPR019734">
    <property type="entry name" value="TPR_rpt"/>
</dbReference>
<sequence>MSYCLNSECRKPYNPSGHRFCHSCGAKLLLGDRYRTVKPIGQGGFGKTFLAVDEYKPSRPRCVIKQFFPQNSANAEKAAELFGREAARLDELGQHPQIPELMAHFQQGEQQYLIQEFIDGQNLEQELVVNGVFTENQIQELLWDLLPVLEFVHERQVIHRDIKPENIIRRNSITLPDGRGEIKGQLVLVDFGASKVITESSLGQTGTMIGSAGYVAPEQLAGKAVPASDLYNLGVTCIYLLTQVAPFELFDVVEGKWVWRQYLQSNISKELGIIIDKLLAPNINQRYQSVEDVLKELESVKYQKSFASSKSQAGGNNPSLLTKMLGGIPQVIKGRIMQEFGKTEAAIASYDLAISIRPNNYDAWYKKAEVCHQLKRYEEAIFCYQKTVKLQPNHWQAWRSLGVLFYQLQRYEKAVESYFKSLDIEGNQPMVWLWLSLAIKKSGDEQKAQMCLEKARQSLPKSPVETSQILWQAWEKLIQ</sequence>
<feature type="binding site" evidence="10">
    <location>
        <position position="65"/>
    </location>
    <ligand>
        <name>ATP</name>
        <dbReference type="ChEBI" id="CHEBI:30616"/>
    </ligand>
</feature>
<evidence type="ECO:0000256" key="7">
    <source>
        <dbReference type="ARBA" id="ARBA00047899"/>
    </source>
</evidence>
<dbReference type="PANTHER" id="PTHR24363:SF0">
    <property type="entry name" value="SERINE_THREONINE KINASE LIKE DOMAIN CONTAINING 1"/>
    <property type="match status" value="1"/>
</dbReference>
<dbReference type="OrthoDB" id="428645at2"/>
<evidence type="ECO:0000256" key="1">
    <source>
        <dbReference type="ARBA" id="ARBA00012513"/>
    </source>
</evidence>
<dbReference type="Pfam" id="PF13181">
    <property type="entry name" value="TPR_8"/>
    <property type="match status" value="1"/>
</dbReference>
<name>A0A3N6PEB5_9CYAN</name>
<keyword evidence="5" id="KW-0418">Kinase</keyword>
<dbReference type="EMBL" id="RCBY01000188">
    <property type="protein sequence ID" value="RQH29719.1"/>
    <property type="molecule type" value="Genomic_DNA"/>
</dbReference>
<dbReference type="Pfam" id="PF00069">
    <property type="entry name" value="Pkinase"/>
    <property type="match status" value="1"/>
</dbReference>